<reference evidence="1 2" key="1">
    <citation type="submission" date="2014-02" db="EMBL/GenBank/DDBJ databases">
        <title>Draft genome sequence of Lysinibacillus manganicus DSM 26584T.</title>
        <authorList>
            <person name="Zhang F."/>
            <person name="Wang G."/>
            <person name="Zhang L."/>
        </authorList>
    </citation>
    <scope>NUCLEOTIDE SEQUENCE [LARGE SCALE GENOMIC DNA]</scope>
    <source>
        <strain evidence="1 2">DSM 26584</strain>
    </source>
</reference>
<dbReference type="RefSeq" id="WP_036190451.1">
    <property type="nucleotide sequence ID" value="NZ_AVDA01000047.1"/>
</dbReference>
<sequence>MEKICNVCGENIAKGVFASRIAPVSLAYCESCLSKGAEAYYVVVTTAAISKSENPDFQMEKGLAEILTATLEVTGCTIEQFHEDVEVELQKYLETKK</sequence>
<proteinExistence type="predicted"/>
<dbReference type="EMBL" id="JPVN01000047">
    <property type="protein sequence ID" value="KGR73556.1"/>
    <property type="molecule type" value="Genomic_DNA"/>
</dbReference>
<evidence type="ECO:0000313" key="2">
    <source>
        <dbReference type="Proteomes" id="UP000030416"/>
    </source>
</evidence>
<evidence type="ECO:0000313" key="1">
    <source>
        <dbReference type="EMBL" id="KGR73556.1"/>
    </source>
</evidence>
<dbReference type="AlphaFoldDB" id="A0A0A3HLU9"/>
<accession>A0A0A3HLU9</accession>
<protein>
    <submittedName>
        <fullName evidence="1">Uncharacterized protein</fullName>
    </submittedName>
</protein>
<gene>
    <name evidence="1" type="ORF">CD29_19650</name>
</gene>
<dbReference type="OrthoDB" id="9950706at2"/>
<comment type="caution">
    <text evidence="1">The sequence shown here is derived from an EMBL/GenBank/DDBJ whole genome shotgun (WGS) entry which is preliminary data.</text>
</comment>
<dbReference type="Proteomes" id="UP000030416">
    <property type="component" value="Unassembled WGS sequence"/>
</dbReference>
<organism evidence="1 2">
    <name type="scientific">Ureibacillus manganicus DSM 26584</name>
    <dbReference type="NCBI Taxonomy" id="1384049"/>
    <lineage>
        <taxon>Bacteria</taxon>
        <taxon>Bacillati</taxon>
        <taxon>Bacillota</taxon>
        <taxon>Bacilli</taxon>
        <taxon>Bacillales</taxon>
        <taxon>Caryophanaceae</taxon>
        <taxon>Ureibacillus</taxon>
    </lineage>
</organism>
<keyword evidence="2" id="KW-1185">Reference proteome</keyword>
<name>A0A0A3HLU9_9BACL</name>